<evidence type="ECO:0000313" key="5">
    <source>
        <dbReference type="Proteomes" id="UP000319103"/>
    </source>
</evidence>
<dbReference type="Gene3D" id="3.90.470.20">
    <property type="entry name" value="4'-phosphopantetheinyl transferase domain"/>
    <property type="match status" value="1"/>
</dbReference>
<dbReference type="EMBL" id="VIGB01000003">
    <property type="protein sequence ID" value="TQF03182.1"/>
    <property type="molecule type" value="Genomic_DNA"/>
</dbReference>
<sequence>MGEIEVWRIAVTPANSAAAASLAPRVLDAAEQRKAAAFRRPADQDLYRIAHVALRILLADRLHRPAAELRFRQAACPGCGKPHGRPEVVSDEPLEFSLSHTTGLALIALAPDTVGLDVERLAAFGAATDIAGQLHPAEQAELAAVAADLRPAATLRCWVRKEAYLKGTGMGLGAGTDADYVGLGPGYPAHPATPPPGWVIQSVPVPDAYDAAIALRTDAPAPLPLTVRDLDLGPGLDRDLDLGPDLGIGPGIG</sequence>
<dbReference type="GO" id="GO:0008897">
    <property type="term" value="F:holo-[acyl-carrier-protein] synthase activity"/>
    <property type="evidence" value="ECO:0007669"/>
    <property type="project" value="InterPro"/>
</dbReference>
<keyword evidence="5" id="KW-1185">Reference proteome</keyword>
<comment type="similarity">
    <text evidence="1">Belongs to the P-Pant transferase superfamily. Gsp/Sfp/HetI/AcpT family.</text>
</comment>
<dbReference type="RefSeq" id="WP_141633854.1">
    <property type="nucleotide sequence ID" value="NZ_VIGB01000003.1"/>
</dbReference>
<dbReference type="InterPro" id="IPR050559">
    <property type="entry name" value="P-Pant_transferase_sf"/>
</dbReference>
<gene>
    <name evidence="4" type="ORF">E6W39_14175</name>
</gene>
<keyword evidence="2 4" id="KW-0808">Transferase</keyword>
<dbReference type="PANTHER" id="PTHR12215:SF10">
    <property type="entry name" value="L-AMINOADIPATE-SEMIALDEHYDE DEHYDROGENASE-PHOSPHOPANTETHEINYL TRANSFERASE"/>
    <property type="match status" value="1"/>
</dbReference>
<dbReference type="OrthoDB" id="190168at2"/>
<evidence type="ECO:0000256" key="2">
    <source>
        <dbReference type="ARBA" id="ARBA00022679"/>
    </source>
</evidence>
<dbReference type="InterPro" id="IPR008278">
    <property type="entry name" value="4-PPantetheinyl_Trfase_dom"/>
</dbReference>
<dbReference type="GO" id="GO:0019878">
    <property type="term" value="P:lysine biosynthetic process via aminoadipic acid"/>
    <property type="evidence" value="ECO:0007669"/>
    <property type="project" value="TreeGrafter"/>
</dbReference>
<dbReference type="GO" id="GO:0005829">
    <property type="term" value="C:cytosol"/>
    <property type="evidence" value="ECO:0007669"/>
    <property type="project" value="TreeGrafter"/>
</dbReference>
<protein>
    <submittedName>
        <fullName evidence="4">4'-phosphopantetheinyl transferase superfamily protein</fullName>
    </submittedName>
</protein>
<feature type="domain" description="4'-phosphopantetheinyl transferase" evidence="3">
    <location>
        <begin position="114"/>
        <end position="176"/>
    </location>
</feature>
<reference evidence="4 5" key="1">
    <citation type="submission" date="2019-06" db="EMBL/GenBank/DDBJ databases">
        <title>Description of Kitasatospora acidophila sp. nov. isolated from pine grove soil, and reclassification of Streptomyces novaecaesareae to Kitasatospora novaeceasareae comb. nov.</title>
        <authorList>
            <person name="Kim M.J."/>
        </authorList>
    </citation>
    <scope>NUCLEOTIDE SEQUENCE [LARGE SCALE GENOMIC DNA]</scope>
    <source>
        <strain evidence="4 5">MMS16-CNU292</strain>
    </source>
</reference>
<dbReference type="GO" id="GO:0000287">
    <property type="term" value="F:magnesium ion binding"/>
    <property type="evidence" value="ECO:0007669"/>
    <property type="project" value="InterPro"/>
</dbReference>
<proteinExistence type="inferred from homology"/>
<dbReference type="SUPFAM" id="SSF56214">
    <property type="entry name" value="4'-phosphopantetheinyl transferase"/>
    <property type="match status" value="2"/>
</dbReference>
<evidence type="ECO:0000256" key="1">
    <source>
        <dbReference type="ARBA" id="ARBA00010990"/>
    </source>
</evidence>
<accession>A0A540W2F8</accession>
<evidence type="ECO:0000259" key="3">
    <source>
        <dbReference type="Pfam" id="PF01648"/>
    </source>
</evidence>
<name>A0A540W2F8_9ACTN</name>
<dbReference type="InterPro" id="IPR037143">
    <property type="entry name" value="4-PPantetheinyl_Trfase_dom_sf"/>
</dbReference>
<dbReference type="Proteomes" id="UP000319103">
    <property type="component" value="Unassembled WGS sequence"/>
</dbReference>
<evidence type="ECO:0000313" key="4">
    <source>
        <dbReference type="EMBL" id="TQF03182.1"/>
    </source>
</evidence>
<comment type="caution">
    <text evidence="4">The sequence shown here is derived from an EMBL/GenBank/DDBJ whole genome shotgun (WGS) entry which is preliminary data.</text>
</comment>
<dbReference type="Pfam" id="PF01648">
    <property type="entry name" value="ACPS"/>
    <property type="match status" value="1"/>
</dbReference>
<dbReference type="AlphaFoldDB" id="A0A540W2F8"/>
<dbReference type="PANTHER" id="PTHR12215">
    <property type="entry name" value="PHOSPHOPANTETHEINE TRANSFERASE"/>
    <property type="match status" value="1"/>
</dbReference>
<organism evidence="4 5">
    <name type="scientific">Kitasatospora acidiphila</name>
    <dbReference type="NCBI Taxonomy" id="2567942"/>
    <lineage>
        <taxon>Bacteria</taxon>
        <taxon>Bacillati</taxon>
        <taxon>Actinomycetota</taxon>
        <taxon>Actinomycetes</taxon>
        <taxon>Kitasatosporales</taxon>
        <taxon>Streptomycetaceae</taxon>
        <taxon>Kitasatospora</taxon>
    </lineage>
</organism>